<dbReference type="EMBL" id="CP000575">
    <property type="protein sequence ID" value="ABN69549.1"/>
    <property type="molecule type" value="Genomic_DNA"/>
</dbReference>
<evidence type="ECO:0000313" key="3">
    <source>
        <dbReference type="EMBL" id="ABN69549.1"/>
    </source>
</evidence>
<feature type="transmembrane region" description="Helical" evidence="1">
    <location>
        <begin position="239"/>
        <end position="259"/>
    </location>
</feature>
<dbReference type="Pfam" id="PF13559">
    <property type="entry name" value="DUF4129"/>
    <property type="match status" value="1"/>
</dbReference>
<keyword evidence="1" id="KW-0472">Membrane</keyword>
<keyword evidence="1" id="KW-1133">Transmembrane helix</keyword>
<dbReference type="AlphaFoldDB" id="A3DLN9"/>
<evidence type="ECO:0000313" key="4">
    <source>
        <dbReference type="Proteomes" id="UP000000254"/>
    </source>
</evidence>
<gene>
    <name evidence="3" type="ordered locus">Smar_0438</name>
</gene>
<sequence length="373" mass="43334">MKNIMMTRIVSRRIHVWFFLIVFVFMIFPSMITYGGVQRNDKYIPTDTYPIDENKLLQQLSLLKQLNDPIVDRYVSEINQSIQNGDYEKAYALLNELNNYLKTKYGDDLNSNKDLAKTVSLIDSIQNLTENGMEVNLTNYLYELGKLLNNESLIQDAYKLRHGEVVNNDLISELINYMKQYGGGVRETSGSENLNPGNLLGSGVQEKPPVNIFNLPNIGGNNASVFNPPTIPSFSFGKYFSIVFYVTIGSLVLTILYYVRQPLRQYLDYLITKIDEKTMIIKARIGKTTLSRTIMLYYKWYSIVKRHGYKRKPSETPRELLRRIRIEDLRNIGKYVTRIYEENVYGKYEVDEALISKVERELRSLSINKNIDR</sequence>
<dbReference type="KEGG" id="smr:Smar_0438"/>
<organism evidence="3 4">
    <name type="scientific">Staphylothermus marinus (strain ATCC 43588 / DSM 3639 / JCM 9404 / F1)</name>
    <dbReference type="NCBI Taxonomy" id="399550"/>
    <lineage>
        <taxon>Archaea</taxon>
        <taxon>Thermoproteota</taxon>
        <taxon>Thermoprotei</taxon>
        <taxon>Desulfurococcales</taxon>
        <taxon>Desulfurococcaceae</taxon>
        <taxon>Staphylothermus</taxon>
    </lineage>
</organism>
<dbReference type="Proteomes" id="UP000000254">
    <property type="component" value="Chromosome"/>
</dbReference>
<dbReference type="OrthoDB" id="375686at2157"/>
<protein>
    <recommendedName>
        <fullName evidence="2">Protein-glutamine gamma-glutamyltransferase-like C-terminal domain-containing protein</fullName>
    </recommendedName>
</protein>
<keyword evidence="1" id="KW-0812">Transmembrane</keyword>
<feature type="domain" description="Protein-glutamine gamma-glutamyltransferase-like C-terminal" evidence="2">
    <location>
        <begin position="305"/>
        <end position="362"/>
    </location>
</feature>
<proteinExistence type="predicted"/>
<name>A3DLN9_STAMF</name>
<keyword evidence="4" id="KW-1185">Reference proteome</keyword>
<dbReference type="HOGENOM" id="CLU_745184_0_0_2"/>
<evidence type="ECO:0000256" key="1">
    <source>
        <dbReference type="SAM" id="Phobius"/>
    </source>
</evidence>
<feature type="transmembrane region" description="Helical" evidence="1">
    <location>
        <begin position="16"/>
        <end position="37"/>
    </location>
</feature>
<dbReference type="InterPro" id="IPR025403">
    <property type="entry name" value="TgpA-like_C"/>
</dbReference>
<reference evidence="3 4" key="2">
    <citation type="journal article" date="2009" name="Stand. Genomic Sci.">
        <title>Complete genome sequence of Staphylothermus marinus Stetter and Fiala 1986 type strain F1.</title>
        <authorList>
            <person name="Anderson I.J."/>
            <person name="Sun H."/>
            <person name="Lapidus A."/>
            <person name="Copeland A."/>
            <person name="Glavina Del Rio T."/>
            <person name="Tice H."/>
            <person name="Dalin E."/>
            <person name="Lucas S."/>
            <person name="Barry K."/>
            <person name="Land M."/>
            <person name="Richardson P."/>
            <person name="Huber H."/>
            <person name="Kyrpides N.C."/>
        </authorList>
    </citation>
    <scope>NUCLEOTIDE SEQUENCE [LARGE SCALE GENOMIC DNA]</scope>
    <source>
        <strain evidence="4">ATCC 43588 / DSM 3639 / JCM 9404 / F1</strain>
    </source>
</reference>
<reference evidence="4" key="1">
    <citation type="journal article" date="2009" name="BMC Genomics">
        <title>The complete genome sequence of Staphylothermus marinus reveals differences in sulfur metabolism among heterotrophic Crenarchaeota.</title>
        <authorList>
            <person name="Anderson I.J."/>
            <person name="Dharmarajan L."/>
            <person name="Rodriguez J."/>
            <person name="Hooper S."/>
            <person name="Porat I."/>
            <person name="Ulrich L.E."/>
            <person name="Elkins J.G."/>
            <person name="Mavromatis K."/>
            <person name="Sun H."/>
            <person name="Land M."/>
            <person name="Lapidus A."/>
            <person name="Lucas S."/>
            <person name="Barry K."/>
            <person name="Huber H."/>
            <person name="Zhulin I.B."/>
            <person name="Whitman W.B."/>
            <person name="Mukhopadhyay B."/>
            <person name="Woese C."/>
            <person name="Bristow J."/>
            <person name="Kyrpides N."/>
        </authorList>
    </citation>
    <scope>NUCLEOTIDE SEQUENCE [LARGE SCALE GENOMIC DNA]</scope>
    <source>
        <strain evidence="4">ATCC 43588 / DSM 3639 / JCM 9404 / F1</strain>
    </source>
</reference>
<accession>A3DLN9</accession>
<evidence type="ECO:0000259" key="2">
    <source>
        <dbReference type="Pfam" id="PF13559"/>
    </source>
</evidence>
<dbReference type="eggNOG" id="arCOG02487">
    <property type="taxonomic scope" value="Archaea"/>
</dbReference>
<dbReference type="STRING" id="399550.Smar_0438"/>